<dbReference type="SUPFAM" id="SSF160527">
    <property type="entry name" value="V-type ATPase subunit E-like"/>
    <property type="match status" value="1"/>
</dbReference>
<name>A0A6A5BVX1_NAEFO</name>
<dbReference type="InterPro" id="IPR002842">
    <property type="entry name" value="ATPase_V1_Esu"/>
</dbReference>
<evidence type="ECO:0000313" key="6">
    <source>
        <dbReference type="Proteomes" id="UP000444721"/>
    </source>
</evidence>
<dbReference type="RefSeq" id="XP_044562593.1">
    <property type="nucleotide sequence ID" value="XM_044706481.1"/>
</dbReference>
<dbReference type="Proteomes" id="UP000444721">
    <property type="component" value="Unassembled WGS sequence"/>
</dbReference>
<dbReference type="EMBL" id="VFQX01000033">
    <property type="protein sequence ID" value="KAF0977880.1"/>
    <property type="molecule type" value="Genomic_DNA"/>
</dbReference>
<dbReference type="InterPro" id="IPR038495">
    <property type="entry name" value="ATPase_E_C"/>
</dbReference>
<keyword evidence="3" id="KW-0406">Ion transport</keyword>
<dbReference type="OMA" id="YLCQEQK"/>
<evidence type="ECO:0000256" key="3">
    <source>
        <dbReference type="ARBA" id="ARBA00023065"/>
    </source>
</evidence>
<keyword evidence="4" id="KW-0175">Coiled coil</keyword>
<sequence>MSKAGVAQGSDSKINQMINFIKSEAKEKADEIELQTKEDFAVEKMNLVEEGKKKIREEYAKKEQQVVIKKKIDHSNEIKAARLEILKLKEEILKQMVQAALEEIKKRIVNKDEYKKILKNLMLQGALRFLETEVNVYCKEQDYDLVASQVASVQSEYTTATKGLTVKVNVQKSNFLPKDCVGGVIISSNNDLIKIDNTLEKRVYLCQEQKLPILRQMLYGDKQSEGRLE</sequence>
<dbReference type="VEuPathDB" id="AmoebaDB:NfTy_059640"/>
<comment type="caution">
    <text evidence="5">The sequence shown here is derived from an EMBL/GenBank/DDBJ whole genome shotgun (WGS) entry which is preliminary data.</text>
</comment>
<gene>
    <name evidence="5" type="ORF">FDP41_003202</name>
</gene>
<comment type="similarity">
    <text evidence="1">Belongs to the V-ATPase E subunit family.</text>
</comment>
<dbReference type="AlphaFoldDB" id="A0A6A5BVX1"/>
<dbReference type="GeneID" id="68110420"/>
<feature type="coiled-coil region" evidence="4">
    <location>
        <begin position="45"/>
        <end position="103"/>
    </location>
</feature>
<evidence type="ECO:0000313" key="5">
    <source>
        <dbReference type="EMBL" id="KAF0977880.1"/>
    </source>
</evidence>
<dbReference type="PANTHER" id="PTHR45715">
    <property type="entry name" value="ATPASE H+-TRANSPORTING V1 SUBUNIT E1A-RELATED"/>
    <property type="match status" value="1"/>
</dbReference>
<dbReference type="Gene3D" id="3.30.2320.30">
    <property type="entry name" value="ATP synthase, E subunit, C-terminal"/>
    <property type="match status" value="1"/>
</dbReference>
<keyword evidence="6" id="KW-1185">Reference proteome</keyword>
<evidence type="ECO:0008006" key="7">
    <source>
        <dbReference type="Google" id="ProtNLM"/>
    </source>
</evidence>
<reference evidence="5 6" key="1">
    <citation type="journal article" date="2019" name="Sci. Rep.">
        <title>Nanopore sequencing improves the draft genome of the human pathogenic amoeba Naegleria fowleri.</title>
        <authorList>
            <person name="Liechti N."/>
            <person name="Schurch N."/>
            <person name="Bruggmann R."/>
            <person name="Wittwer M."/>
        </authorList>
    </citation>
    <scope>NUCLEOTIDE SEQUENCE [LARGE SCALE GENOMIC DNA]</scope>
    <source>
        <strain evidence="5 6">ATCC 30894</strain>
    </source>
</reference>
<dbReference type="GO" id="GO:0033178">
    <property type="term" value="C:proton-transporting two-sector ATPase complex, catalytic domain"/>
    <property type="evidence" value="ECO:0007669"/>
    <property type="project" value="InterPro"/>
</dbReference>
<organism evidence="5 6">
    <name type="scientific">Naegleria fowleri</name>
    <name type="common">Brain eating amoeba</name>
    <dbReference type="NCBI Taxonomy" id="5763"/>
    <lineage>
        <taxon>Eukaryota</taxon>
        <taxon>Discoba</taxon>
        <taxon>Heterolobosea</taxon>
        <taxon>Tetramitia</taxon>
        <taxon>Eutetramitia</taxon>
        <taxon>Vahlkampfiidae</taxon>
        <taxon>Naegleria</taxon>
    </lineage>
</organism>
<dbReference type="GO" id="GO:0046961">
    <property type="term" value="F:proton-transporting ATPase activity, rotational mechanism"/>
    <property type="evidence" value="ECO:0007669"/>
    <property type="project" value="InterPro"/>
</dbReference>
<dbReference type="Gene3D" id="6.10.250.1620">
    <property type="match status" value="1"/>
</dbReference>
<keyword evidence="2" id="KW-0813">Transport</keyword>
<protein>
    <recommendedName>
        <fullName evidence="7">V-type proton ATPase subunit E</fullName>
    </recommendedName>
</protein>
<dbReference type="OrthoDB" id="10263003at2759"/>
<dbReference type="HAMAP" id="MF_00311">
    <property type="entry name" value="ATP_synth_E_arch"/>
    <property type="match status" value="1"/>
</dbReference>
<evidence type="ECO:0000256" key="2">
    <source>
        <dbReference type="ARBA" id="ARBA00022448"/>
    </source>
</evidence>
<dbReference type="VEuPathDB" id="AmoebaDB:NF0115700"/>
<evidence type="ECO:0000256" key="4">
    <source>
        <dbReference type="SAM" id="Coils"/>
    </source>
</evidence>
<evidence type="ECO:0000256" key="1">
    <source>
        <dbReference type="ARBA" id="ARBA00005901"/>
    </source>
</evidence>
<proteinExistence type="inferred from homology"/>
<accession>A0A6A5BVX1</accession>
<dbReference type="VEuPathDB" id="AmoebaDB:FDP41_003202"/>
<dbReference type="Pfam" id="PF01991">
    <property type="entry name" value="vATP-synt_E"/>
    <property type="match status" value="1"/>
</dbReference>